<comment type="caution">
    <text evidence="1">The sequence shown here is derived from an EMBL/GenBank/DDBJ whole genome shotgun (WGS) entry which is preliminary data.</text>
</comment>
<gene>
    <name evidence="1" type="ORF">BWY73_01516</name>
</gene>
<dbReference type="Proteomes" id="UP000485484">
    <property type="component" value="Unassembled WGS sequence"/>
</dbReference>
<name>A0A1V5M877_UNCT6</name>
<reference evidence="1" key="1">
    <citation type="submission" date="2017-02" db="EMBL/GenBank/DDBJ databases">
        <title>Delving into the versatile metabolic prowess of the omnipresent phylum Bacteroidetes.</title>
        <authorList>
            <person name="Nobu M.K."/>
            <person name="Mei R."/>
            <person name="Narihiro T."/>
            <person name="Kuroda K."/>
            <person name="Liu W.-T."/>
        </authorList>
    </citation>
    <scope>NUCLEOTIDE SEQUENCE</scope>
    <source>
        <strain evidence="1">ADurb.Bin417</strain>
    </source>
</reference>
<proteinExistence type="predicted"/>
<evidence type="ECO:0000313" key="1">
    <source>
        <dbReference type="EMBL" id="OPZ89392.1"/>
    </source>
</evidence>
<sequence>MLEDETGWPPLPEVARIYAAAYATAKKAARESKCEMEFGINGDWKFFEKLIPLVGPDKFDFLSGNYIGQPGGSAAMINAGRKAGWQGRYADIPAVGQRTLPRPTALIIDSPDLGGFTAGEFLWQHVSNLWLNRPYGTEDPKDGPILRTGYYDIRVMSASPFYVMGRKSGAEYDNSPALGFQAVAMLKHLTEGMRPARPAGGELSITGLPTANPGV</sequence>
<accession>A0A1V5M877</accession>
<protein>
    <submittedName>
        <fullName evidence="1">Uncharacterized protein</fullName>
    </submittedName>
</protein>
<dbReference type="AlphaFoldDB" id="A0A1V5M877"/>
<organism evidence="1">
    <name type="scientific">candidate division TA06 bacterium ADurb.Bin417</name>
    <dbReference type="NCBI Taxonomy" id="1852828"/>
    <lineage>
        <taxon>Bacteria</taxon>
        <taxon>Bacteria division TA06</taxon>
    </lineage>
</organism>
<dbReference type="EMBL" id="MWAK01000372">
    <property type="protein sequence ID" value="OPZ89392.1"/>
    <property type="molecule type" value="Genomic_DNA"/>
</dbReference>